<organism evidence="2 3">
    <name type="scientific">Dioscorea zingiberensis</name>
    <dbReference type="NCBI Taxonomy" id="325984"/>
    <lineage>
        <taxon>Eukaryota</taxon>
        <taxon>Viridiplantae</taxon>
        <taxon>Streptophyta</taxon>
        <taxon>Embryophyta</taxon>
        <taxon>Tracheophyta</taxon>
        <taxon>Spermatophyta</taxon>
        <taxon>Magnoliopsida</taxon>
        <taxon>Liliopsida</taxon>
        <taxon>Dioscoreales</taxon>
        <taxon>Dioscoreaceae</taxon>
        <taxon>Dioscorea</taxon>
    </lineage>
</organism>
<dbReference type="AlphaFoldDB" id="A0A9D5CJ26"/>
<sequence>MMRYVPALAGKKVWNALYAGNHSTLWRMCLMSCGAGTPSARIVFSDSNGPLSNSLAYQSSCLSSFPAHGVTYCHSACLQGQPQVSRKNFFLLWMVESMTGDRGRSHPSFCTDHQPAWPSNTGLAQRSNGPLHHNLRRAPYVHQDHPHPSTNQTNLMPNHLNVERIHSSLCKSLAFFVNLTAKFPLIIIFLLIILYAIPASATILALYILVTVLFALPSFLILYFAYPSLDWLIKEIFT</sequence>
<protein>
    <submittedName>
        <fullName evidence="2">Uncharacterized protein</fullName>
    </submittedName>
</protein>
<evidence type="ECO:0000256" key="1">
    <source>
        <dbReference type="SAM" id="Phobius"/>
    </source>
</evidence>
<reference evidence="2" key="1">
    <citation type="submission" date="2021-03" db="EMBL/GenBank/DDBJ databases">
        <authorList>
            <person name="Li Z."/>
            <person name="Yang C."/>
        </authorList>
    </citation>
    <scope>NUCLEOTIDE SEQUENCE</scope>
    <source>
        <strain evidence="2">Dzin_1.0</strain>
        <tissue evidence="2">Leaf</tissue>
    </source>
</reference>
<feature type="transmembrane region" description="Helical" evidence="1">
    <location>
        <begin position="203"/>
        <end position="226"/>
    </location>
</feature>
<dbReference type="PANTHER" id="PTHR46616:SF2">
    <property type="entry name" value="OS03G0211100 PROTEIN"/>
    <property type="match status" value="1"/>
</dbReference>
<name>A0A9D5CJ26_9LILI</name>
<gene>
    <name evidence="2" type="ORF">J5N97_015794</name>
</gene>
<reference evidence="2" key="2">
    <citation type="journal article" date="2022" name="Hortic Res">
        <title>The genome of Dioscorea zingiberensis sheds light on the biosynthesis, origin and evolution of the medicinally important diosgenin saponins.</title>
        <authorList>
            <person name="Li Y."/>
            <person name="Tan C."/>
            <person name="Li Z."/>
            <person name="Guo J."/>
            <person name="Li S."/>
            <person name="Chen X."/>
            <person name="Wang C."/>
            <person name="Dai X."/>
            <person name="Yang H."/>
            <person name="Song W."/>
            <person name="Hou L."/>
            <person name="Xu J."/>
            <person name="Tong Z."/>
            <person name="Xu A."/>
            <person name="Yuan X."/>
            <person name="Wang W."/>
            <person name="Yang Q."/>
            <person name="Chen L."/>
            <person name="Sun Z."/>
            <person name="Wang K."/>
            <person name="Pan B."/>
            <person name="Chen J."/>
            <person name="Bao Y."/>
            <person name="Liu F."/>
            <person name="Qi X."/>
            <person name="Gang D.R."/>
            <person name="Wen J."/>
            <person name="Li J."/>
        </authorList>
    </citation>
    <scope>NUCLEOTIDE SEQUENCE</scope>
    <source>
        <strain evidence="2">Dzin_1.0</strain>
    </source>
</reference>
<keyword evidence="1" id="KW-0812">Transmembrane</keyword>
<proteinExistence type="predicted"/>
<dbReference type="Proteomes" id="UP001085076">
    <property type="component" value="Miscellaneous, Linkage group lg04"/>
</dbReference>
<comment type="caution">
    <text evidence="2">The sequence shown here is derived from an EMBL/GenBank/DDBJ whole genome shotgun (WGS) entry which is preliminary data.</text>
</comment>
<evidence type="ECO:0000313" key="2">
    <source>
        <dbReference type="EMBL" id="KAJ0973829.1"/>
    </source>
</evidence>
<keyword evidence="1" id="KW-1133">Transmembrane helix</keyword>
<keyword evidence="1" id="KW-0472">Membrane</keyword>
<dbReference type="PANTHER" id="PTHR46616">
    <property type="entry name" value="UBIQUITIN-PROTEIN LIGASE"/>
    <property type="match status" value="1"/>
</dbReference>
<dbReference type="EMBL" id="JAGGNH010000004">
    <property type="protein sequence ID" value="KAJ0973829.1"/>
    <property type="molecule type" value="Genomic_DNA"/>
</dbReference>
<feature type="transmembrane region" description="Helical" evidence="1">
    <location>
        <begin position="173"/>
        <end position="197"/>
    </location>
</feature>
<dbReference type="OrthoDB" id="252722at2759"/>
<evidence type="ECO:0000313" key="3">
    <source>
        <dbReference type="Proteomes" id="UP001085076"/>
    </source>
</evidence>
<keyword evidence="3" id="KW-1185">Reference proteome</keyword>
<accession>A0A9D5CJ26</accession>